<accession>A0AAJ5X4R1</accession>
<reference evidence="3" key="1">
    <citation type="submission" date="2023-03" db="EMBL/GenBank/DDBJ databases">
        <title>Andean soil-derived lignocellulolytic bacterial consortium as a source of novel taxa and putative plastic-active enzymes.</title>
        <authorList>
            <person name="Diaz-Garcia L."/>
            <person name="Chuvochina M."/>
            <person name="Feuerriegel G."/>
            <person name="Bunk B."/>
            <person name="Sproer C."/>
            <person name="Streit W.R."/>
            <person name="Rodriguez L.M."/>
            <person name="Overmann J."/>
            <person name="Jimenez D.J."/>
        </authorList>
    </citation>
    <scope>NUCLEOTIDE SEQUENCE</scope>
    <source>
        <strain evidence="3">MAG 833</strain>
    </source>
</reference>
<dbReference type="PROSITE" id="PS51462">
    <property type="entry name" value="NUDIX"/>
    <property type="match status" value="1"/>
</dbReference>
<feature type="domain" description="Nudix hydrolase" evidence="2">
    <location>
        <begin position="6"/>
        <end position="71"/>
    </location>
</feature>
<proteinExistence type="predicted"/>
<evidence type="ECO:0000256" key="1">
    <source>
        <dbReference type="SAM" id="MobiDB-lite"/>
    </source>
</evidence>
<dbReference type="InterPro" id="IPR015797">
    <property type="entry name" value="NUDIX_hydrolase-like_dom_sf"/>
</dbReference>
<evidence type="ECO:0000313" key="3">
    <source>
        <dbReference type="EMBL" id="WEK40335.1"/>
    </source>
</evidence>
<gene>
    <name evidence="3" type="ORF">P0Y50_01650</name>
</gene>
<feature type="region of interest" description="Disordered" evidence="1">
    <location>
        <begin position="52"/>
        <end position="71"/>
    </location>
</feature>
<dbReference type="InterPro" id="IPR000086">
    <property type="entry name" value="NUDIX_hydrolase_dom"/>
</dbReference>
<protein>
    <submittedName>
        <fullName evidence="3">NUDIX domain-containing protein</fullName>
    </submittedName>
</protein>
<dbReference type="EMBL" id="CP119326">
    <property type="protein sequence ID" value="WEK40335.1"/>
    <property type="molecule type" value="Genomic_DNA"/>
</dbReference>
<evidence type="ECO:0000259" key="2">
    <source>
        <dbReference type="PROSITE" id="PS51462"/>
    </source>
</evidence>
<sequence length="71" mass="7659">MAQPGVDFPGVGCGLVIRGDNGRVLLYRRVGAPEASHWNIVGSKVDPMESSARVARREAEEETSLAKSYIT</sequence>
<dbReference type="Pfam" id="PF00293">
    <property type="entry name" value="NUDIX"/>
    <property type="match status" value="1"/>
</dbReference>
<name>A0AAJ5X4R1_9CAUL</name>
<dbReference type="SUPFAM" id="SSF55811">
    <property type="entry name" value="Nudix"/>
    <property type="match status" value="1"/>
</dbReference>
<dbReference type="Proteomes" id="UP001213664">
    <property type="component" value="Chromosome"/>
</dbReference>
<organism evidence="3 4">
    <name type="scientific">Candidatus Brevundimonas colombiensis</name>
    <dbReference type="NCBI Taxonomy" id="3121376"/>
    <lineage>
        <taxon>Bacteria</taxon>
        <taxon>Pseudomonadati</taxon>
        <taxon>Pseudomonadota</taxon>
        <taxon>Alphaproteobacteria</taxon>
        <taxon>Caulobacterales</taxon>
        <taxon>Caulobacteraceae</taxon>
        <taxon>Brevundimonas</taxon>
    </lineage>
</organism>
<dbReference type="Gene3D" id="3.90.79.10">
    <property type="entry name" value="Nucleoside Triphosphate Pyrophosphohydrolase"/>
    <property type="match status" value="1"/>
</dbReference>
<dbReference type="AlphaFoldDB" id="A0AAJ5X4R1"/>
<dbReference type="GO" id="GO:0003824">
    <property type="term" value="F:catalytic activity"/>
    <property type="evidence" value="ECO:0007669"/>
    <property type="project" value="UniProtKB-ARBA"/>
</dbReference>
<evidence type="ECO:0000313" key="4">
    <source>
        <dbReference type="Proteomes" id="UP001213664"/>
    </source>
</evidence>